<dbReference type="RefSeq" id="WP_041992063.1">
    <property type="nucleotide sequence ID" value="NZ_CDOD01000021.1"/>
</dbReference>
<dbReference type="Proteomes" id="UP000038055">
    <property type="component" value="Unassembled WGS sequence"/>
</dbReference>
<protein>
    <recommendedName>
        <fullName evidence="3">Gliding motility protein</fullName>
    </recommendedName>
</protein>
<evidence type="ECO:0008006" key="3">
    <source>
        <dbReference type="Google" id="ProtNLM"/>
    </source>
</evidence>
<dbReference type="EMBL" id="CDOD01000021">
    <property type="protein sequence ID" value="CEN35678.1"/>
    <property type="molecule type" value="Genomic_DNA"/>
</dbReference>
<keyword evidence="2" id="KW-1185">Reference proteome</keyword>
<name>A0A0B7HDN0_9FLAO</name>
<gene>
    <name evidence="1" type="ORF">CCYN2B_280023</name>
</gene>
<dbReference type="AlphaFoldDB" id="A0A0B7HDN0"/>
<evidence type="ECO:0000313" key="2">
    <source>
        <dbReference type="Proteomes" id="UP000038055"/>
    </source>
</evidence>
<organism evidence="1 2">
    <name type="scientific">Capnocytophaga cynodegmi</name>
    <dbReference type="NCBI Taxonomy" id="28189"/>
    <lineage>
        <taxon>Bacteria</taxon>
        <taxon>Pseudomonadati</taxon>
        <taxon>Bacteroidota</taxon>
        <taxon>Flavobacteriia</taxon>
        <taxon>Flavobacteriales</taxon>
        <taxon>Flavobacteriaceae</taxon>
        <taxon>Capnocytophaga</taxon>
    </lineage>
</organism>
<evidence type="ECO:0000313" key="1">
    <source>
        <dbReference type="EMBL" id="CEN35678.1"/>
    </source>
</evidence>
<reference evidence="2" key="1">
    <citation type="submission" date="2015-01" db="EMBL/GenBank/DDBJ databases">
        <authorList>
            <person name="MANFREDI Pablo"/>
        </authorList>
    </citation>
    <scope>NUCLEOTIDE SEQUENCE [LARGE SCALE GENOMIC DNA]</scope>
    <source>
        <strain evidence="2">Ccyn2B</strain>
    </source>
</reference>
<sequence length="474" mass="55975">MNELSFLVGDVFAVRLERFNLFFPCQILEKNQENRLLVLVFNLFQPEKPSIENIKDWRPLYNDHHYWKKEIFCGWITDFEDLNPIFLGNISPISIPKEKEIDKWNIHNIQQIESQYLWQKLDTEVQKNFKTHKYSKIWIKGSPTRDFLNNLTKENQYSYEIESDFLTTELIDYLEHNPMITNLNLPQSHNPEVVDISKTHLRDLSLNISNVEKLVLNKLLDSLILIGDFSKLRTIECPFDGKLLNLQLNLENSEFHFSGLENVRKVRIFSNLKNKLDINHIATYLPNVEDMLINGQNAMLHNVLFFSELKNIKSLWITNVYGFDDFPQRINFPLLEKFWVWSIPKTAGDKIKKEFSELPDFEAKQLRSETWLKANLGNPFSNWDGREGTATTISKKAMSAYTNSYKKLDKKGLTSQEKETLLIDFIQIFNQIDKKHPIDTLEREEIWTAFEQLSQLTSLSEKEIETIFENYRDF</sequence>
<proteinExistence type="predicted"/>
<accession>A0A0B7HDN0</accession>